<evidence type="ECO:0000256" key="1">
    <source>
        <dbReference type="SAM" id="Phobius"/>
    </source>
</evidence>
<feature type="transmembrane region" description="Helical" evidence="1">
    <location>
        <begin position="36"/>
        <end position="53"/>
    </location>
</feature>
<keyword evidence="1" id="KW-1133">Transmembrane helix</keyword>
<keyword evidence="3" id="KW-1185">Reference proteome</keyword>
<evidence type="ECO:0000313" key="3">
    <source>
        <dbReference type="Proteomes" id="UP000185093"/>
    </source>
</evidence>
<protein>
    <submittedName>
        <fullName evidence="2">Uncharacterized protein</fullName>
    </submittedName>
</protein>
<feature type="transmembrane region" description="Helical" evidence="1">
    <location>
        <begin position="7"/>
        <end position="24"/>
    </location>
</feature>
<keyword evidence="1" id="KW-0812">Transmembrane</keyword>
<reference evidence="2 3" key="1">
    <citation type="submission" date="2016-11" db="EMBL/GenBank/DDBJ databases">
        <authorList>
            <person name="Varghese N."/>
            <person name="Submissions S."/>
        </authorList>
    </citation>
    <scope>NUCLEOTIDE SEQUENCE [LARGE SCALE GENOMIC DNA]</scope>
    <source>
        <strain evidence="2 3">DSM 20664</strain>
    </source>
</reference>
<dbReference type="Proteomes" id="UP000185093">
    <property type="component" value="Unassembled WGS sequence"/>
</dbReference>
<comment type="caution">
    <text evidence="2">The sequence shown here is derived from an EMBL/GenBank/DDBJ whole genome shotgun (WGS) entry which is preliminary data.</text>
</comment>
<proteinExistence type="predicted"/>
<evidence type="ECO:0000313" key="2">
    <source>
        <dbReference type="EMBL" id="SIN76332.1"/>
    </source>
</evidence>
<organism evidence="2 3">
    <name type="scientific">Acetomicrobium flavidum</name>
    <dbReference type="NCBI Taxonomy" id="49896"/>
    <lineage>
        <taxon>Bacteria</taxon>
        <taxon>Thermotogati</taxon>
        <taxon>Synergistota</taxon>
        <taxon>Synergistia</taxon>
        <taxon>Synergistales</taxon>
        <taxon>Acetomicrobiaceae</taxon>
        <taxon>Acetomicrobium</taxon>
    </lineage>
</organism>
<sequence length="54" mass="6218">MILANTIIMWLYYGIVLFFTGAILRNFVKSTNAQDIVLYGIVLLPFVLRLARLK</sequence>
<gene>
    <name evidence="2" type="ORF">SAMN05444368_1779</name>
</gene>
<accession>A0ABY1JF18</accession>
<dbReference type="EMBL" id="FSQZ01000001">
    <property type="protein sequence ID" value="SIN76332.1"/>
    <property type="molecule type" value="Genomic_DNA"/>
</dbReference>
<keyword evidence="1" id="KW-0472">Membrane</keyword>
<name>A0ABY1JF18_9BACT</name>